<gene>
    <name evidence="2" type="ORF">N868_16495</name>
</gene>
<comment type="caution">
    <text evidence="2">The sequence shown here is derived from an EMBL/GenBank/DDBJ whole genome shotgun (WGS) entry which is preliminary data.</text>
</comment>
<protein>
    <submittedName>
        <fullName evidence="2">Alpha/beta hydrolase</fullName>
    </submittedName>
</protein>
<sequence length="265" mass="27330">MESFVSDDGVRIAYRGWGDSDGRPVLLHHGFGASAEVDWVATGVVDALVRAGRRVVALDARGHGASDTPHDPARYGEGRMAADVVALVDLLGVPAVDLVGYSMGAVVALLTTARDPRVRRLVVGGIGAAAVEQGGVDTAVLDREALQHALLTDDPSTITHPGAAGFRGLADATGADRRALAAHAAAVHRDPIPFADVTVPTLVLAGRDDALARRPDVLSSALPDATLRLLDGDHGGVLHDADFRGAIVDFLSRSDDVGADVGTTP</sequence>
<dbReference type="InterPro" id="IPR029058">
    <property type="entry name" value="AB_hydrolase_fold"/>
</dbReference>
<reference evidence="2 3" key="2">
    <citation type="journal article" date="2015" name="Stand. Genomic Sci.">
        <title>Draft genome sequence of Cellulomonas carbonis T26(T) and comparative analysis of six Cellulomonas genomes.</title>
        <authorList>
            <person name="Zhuang W."/>
            <person name="Zhang S."/>
            <person name="Xia X."/>
            <person name="Wang G."/>
        </authorList>
    </citation>
    <scope>NUCLEOTIDE SEQUENCE [LARGE SCALE GENOMIC DNA]</scope>
    <source>
        <strain evidence="2 3">T26</strain>
    </source>
</reference>
<keyword evidence="2" id="KW-0378">Hydrolase</keyword>
<proteinExistence type="predicted"/>
<dbReference type="PANTHER" id="PTHR43798:SF5">
    <property type="entry name" value="MONOACYLGLYCEROL LIPASE ABHD6"/>
    <property type="match status" value="1"/>
</dbReference>
<dbReference type="EMBL" id="AXCY01000061">
    <property type="protein sequence ID" value="KGM10159.1"/>
    <property type="molecule type" value="Genomic_DNA"/>
</dbReference>
<name>A0A0A0BSP2_9CELL</name>
<dbReference type="InterPro" id="IPR050266">
    <property type="entry name" value="AB_hydrolase_sf"/>
</dbReference>
<dbReference type="SUPFAM" id="SSF53474">
    <property type="entry name" value="alpha/beta-Hydrolases"/>
    <property type="match status" value="1"/>
</dbReference>
<dbReference type="RefSeq" id="WP_043607580.1">
    <property type="nucleotide sequence ID" value="NZ_AXCY01000061.1"/>
</dbReference>
<reference evidence="2 3" key="1">
    <citation type="submission" date="2013-08" db="EMBL/GenBank/DDBJ databases">
        <title>Genome sequencing of Cellulomonas carbonis T26.</title>
        <authorList>
            <person name="Chen F."/>
            <person name="Li Y."/>
            <person name="Wang G."/>
        </authorList>
    </citation>
    <scope>NUCLEOTIDE SEQUENCE [LARGE SCALE GENOMIC DNA]</scope>
    <source>
        <strain evidence="2 3">T26</strain>
    </source>
</reference>
<dbReference type="GO" id="GO:0016020">
    <property type="term" value="C:membrane"/>
    <property type="evidence" value="ECO:0007669"/>
    <property type="project" value="TreeGrafter"/>
</dbReference>
<organism evidence="2 3">
    <name type="scientific">Cellulomonas carbonis T26</name>
    <dbReference type="NCBI Taxonomy" id="947969"/>
    <lineage>
        <taxon>Bacteria</taxon>
        <taxon>Bacillati</taxon>
        <taxon>Actinomycetota</taxon>
        <taxon>Actinomycetes</taxon>
        <taxon>Micrococcales</taxon>
        <taxon>Cellulomonadaceae</taxon>
        <taxon>Cellulomonas</taxon>
    </lineage>
</organism>
<keyword evidence="3" id="KW-1185">Reference proteome</keyword>
<dbReference type="InterPro" id="IPR000073">
    <property type="entry name" value="AB_hydrolase_1"/>
</dbReference>
<dbReference type="PANTHER" id="PTHR43798">
    <property type="entry name" value="MONOACYLGLYCEROL LIPASE"/>
    <property type="match status" value="1"/>
</dbReference>
<dbReference type="Pfam" id="PF00561">
    <property type="entry name" value="Abhydrolase_1"/>
    <property type="match status" value="1"/>
</dbReference>
<dbReference type="GO" id="GO:0047372">
    <property type="term" value="F:monoacylglycerol lipase activity"/>
    <property type="evidence" value="ECO:0007669"/>
    <property type="project" value="TreeGrafter"/>
</dbReference>
<evidence type="ECO:0000313" key="2">
    <source>
        <dbReference type="EMBL" id="KGM10159.1"/>
    </source>
</evidence>
<dbReference type="PRINTS" id="PR00111">
    <property type="entry name" value="ABHYDROLASE"/>
</dbReference>
<feature type="domain" description="AB hydrolase-1" evidence="1">
    <location>
        <begin position="24"/>
        <end position="123"/>
    </location>
</feature>
<evidence type="ECO:0000313" key="3">
    <source>
        <dbReference type="Proteomes" id="UP000029839"/>
    </source>
</evidence>
<accession>A0A0A0BSP2</accession>
<dbReference type="Gene3D" id="3.40.50.1820">
    <property type="entry name" value="alpha/beta hydrolase"/>
    <property type="match status" value="1"/>
</dbReference>
<dbReference type="Proteomes" id="UP000029839">
    <property type="component" value="Unassembled WGS sequence"/>
</dbReference>
<dbReference type="AlphaFoldDB" id="A0A0A0BSP2"/>
<dbReference type="GO" id="GO:0046464">
    <property type="term" value="P:acylglycerol catabolic process"/>
    <property type="evidence" value="ECO:0007669"/>
    <property type="project" value="TreeGrafter"/>
</dbReference>
<evidence type="ECO:0000259" key="1">
    <source>
        <dbReference type="Pfam" id="PF00561"/>
    </source>
</evidence>